<dbReference type="InterPro" id="IPR006047">
    <property type="entry name" value="GH13_cat_dom"/>
</dbReference>
<protein>
    <recommendedName>
        <fullName evidence="7">Glycosyl hydrolase family 13 catalytic domain-containing protein</fullName>
    </recommendedName>
</protein>
<dbReference type="InterPro" id="IPR017853">
    <property type="entry name" value="GH"/>
</dbReference>
<dbReference type="InterPro" id="IPR048650">
    <property type="entry name" value="ISOA1-3-like_C"/>
</dbReference>
<keyword evidence="5" id="KW-0809">Transit peptide</keyword>
<dbReference type="PANTHER" id="PTHR43002">
    <property type="entry name" value="GLYCOGEN DEBRANCHING ENZYME"/>
    <property type="match status" value="1"/>
</dbReference>
<evidence type="ECO:0000313" key="8">
    <source>
        <dbReference type="EMBL" id="WIA13740.1"/>
    </source>
</evidence>
<dbReference type="SMART" id="SM00642">
    <property type="entry name" value="Aamy"/>
    <property type="match status" value="1"/>
</dbReference>
<dbReference type="InterPro" id="IPR044505">
    <property type="entry name" value="GlgX_Isoamylase_N_E_set"/>
</dbReference>
<dbReference type="Pfam" id="PF00128">
    <property type="entry name" value="Alpha-amylase"/>
    <property type="match status" value="1"/>
</dbReference>
<reference evidence="8 9" key="1">
    <citation type="submission" date="2023-05" db="EMBL/GenBank/DDBJ databases">
        <title>A 100% complete, gapless, phased diploid assembly of the Scenedesmus obliquus UTEX 3031 genome.</title>
        <authorList>
            <person name="Biondi T.C."/>
            <person name="Hanschen E.R."/>
            <person name="Kwon T."/>
            <person name="Eng W."/>
            <person name="Kruse C.P.S."/>
            <person name="Koehler S.I."/>
            <person name="Kunde Y."/>
            <person name="Gleasner C.D."/>
            <person name="You Mak K.T."/>
            <person name="Polle J."/>
            <person name="Hovde B.T."/>
            <person name="Starkenburg S.R."/>
        </authorList>
    </citation>
    <scope>NUCLEOTIDE SEQUENCE [LARGE SCALE GENOMIC DNA]</scope>
    <source>
        <strain evidence="8 9">DOE0152z</strain>
    </source>
</reference>
<evidence type="ECO:0000259" key="7">
    <source>
        <dbReference type="SMART" id="SM00642"/>
    </source>
</evidence>
<dbReference type="CDD" id="cd11326">
    <property type="entry name" value="AmyAc_Glg_debranch"/>
    <property type="match status" value="1"/>
</dbReference>
<evidence type="ECO:0000256" key="1">
    <source>
        <dbReference type="ARBA" id="ARBA00004229"/>
    </source>
</evidence>
<comment type="similarity">
    <text evidence="2">Belongs to the glycosyl hydrolase 13 family.</text>
</comment>
<comment type="subcellular location">
    <subcellularLocation>
        <location evidence="1">Plastid</location>
        <location evidence="1">Chloroplast</location>
    </subcellularLocation>
</comment>
<dbReference type="EMBL" id="CP126211">
    <property type="protein sequence ID" value="WIA13740.1"/>
    <property type="molecule type" value="Genomic_DNA"/>
</dbReference>
<dbReference type="InterPro" id="IPR004193">
    <property type="entry name" value="Glyco_hydro_13_N"/>
</dbReference>
<dbReference type="CDD" id="cd02856">
    <property type="entry name" value="E_set_GDE_Isoamylase_N"/>
    <property type="match status" value="1"/>
</dbReference>
<evidence type="ECO:0000256" key="5">
    <source>
        <dbReference type="ARBA" id="ARBA00022946"/>
    </source>
</evidence>
<feature type="region of interest" description="Disordered" evidence="6">
    <location>
        <begin position="889"/>
        <end position="935"/>
    </location>
</feature>
<evidence type="ECO:0000256" key="6">
    <source>
        <dbReference type="SAM" id="MobiDB-lite"/>
    </source>
</evidence>
<dbReference type="Proteomes" id="UP001244341">
    <property type="component" value="Chromosome 4b"/>
</dbReference>
<dbReference type="InterPro" id="IPR013783">
    <property type="entry name" value="Ig-like_fold"/>
</dbReference>
<dbReference type="Gene3D" id="3.20.20.80">
    <property type="entry name" value="Glycosidases"/>
    <property type="match status" value="1"/>
</dbReference>
<sequence>MNTSTGLRCGSNRAVGSKQQQAARNAAGRAIGSVRDACKPTRHSRALTVSCKATVQLEVPKTVTAPRQVPAKSVSLEPVVQEATAHYGKPLRGSPTTLGATYVKDADAINFALTSGSAKGVKLVLFTEDDLAMGKATYEVQLDPATNKTGDVWHIALPQCDTSLLYAYRVTGENQDKNNAPSAVGHKFDETSVIVDPYAKGILSRRRYGELGPAHLDYKSDEVLGLAPTWPQAAAFLPKPGEEDFDWEGDTPLELPMEDLVIYEMHVRGFTAHPSAAVQAPGTYLGLIEKLDYLKELGVNAIELLPVFEFNELEYYSPIPGSTTGEHRFNFWGYSTVNFFSPMARYSFAIASGADGAALQQEFKLLVREAHKRGIEVILDVVFNHTAEGNQLGPTLSFRGLDNRVYYMLAPLGEYYNYSGCGNTLNCNHPTVRKLIVDCLRYWVTEFHVDGFRFDLASILTRAHSAWHTSTPSPVAGAPPAALHSGGAIVDETGIMTDGAGVPTGTPLSDPPLVAAISEDPVLRETKMIAEAWDCDGLYQVGAFPHYGGRWSEWNGTYRDTVRQFLKGTEGPWAGNFASALCGSPNIYANTHPAETDWWANNAGRRWRGNRAPTASINFVSAHDGFSLADLVTYNDKHNNANGENNKDGENHNLSWNCGVEGITERLDVNRLRQRQMRNFQCALLLSHGVPMLQMGDEFGHSKAGNNNTYCHDSELNWVDWRQVADDSHGFARFTRQLIQFRHTHPELRRTSYVSDNDIQWHGEAAFKPDWTDSSRLVAYTLKKHAPDAGGLYVAFNSGHTPKVVELPHWHGRAWKVVIDTGKLAPYDILIPDAELAPEEAEQAQLAATMWTAGGYYSVLAWSTVVLESVPEAELAALRSRGRGASAAGAALARAGGPLTPTPQQQRAERASKRAASPGGLMDEIRASKAADMVQ</sequence>
<evidence type="ECO:0000256" key="2">
    <source>
        <dbReference type="ARBA" id="ARBA00008061"/>
    </source>
</evidence>
<dbReference type="Pfam" id="PF21156">
    <property type="entry name" value="ISOA1-3_C"/>
    <property type="match status" value="1"/>
</dbReference>
<dbReference type="Gene3D" id="2.60.40.10">
    <property type="entry name" value="Immunoglobulins"/>
    <property type="match status" value="1"/>
</dbReference>
<accession>A0ABY8TX70</accession>
<dbReference type="InterPro" id="IPR013780">
    <property type="entry name" value="Glyco_hydro_b"/>
</dbReference>
<feature type="domain" description="Glycosyl hydrolase family 13 catalytic" evidence="7">
    <location>
        <begin position="264"/>
        <end position="742"/>
    </location>
</feature>
<evidence type="ECO:0000313" key="9">
    <source>
        <dbReference type="Proteomes" id="UP001244341"/>
    </source>
</evidence>
<keyword evidence="9" id="KW-1185">Reference proteome</keyword>
<dbReference type="Gene3D" id="2.60.40.1180">
    <property type="entry name" value="Golgi alpha-mannosidase II"/>
    <property type="match status" value="1"/>
</dbReference>
<evidence type="ECO:0000256" key="3">
    <source>
        <dbReference type="ARBA" id="ARBA00022528"/>
    </source>
</evidence>
<keyword evidence="4" id="KW-0934">Plastid</keyword>
<name>A0ABY8TX70_TETOB</name>
<organism evidence="8 9">
    <name type="scientific">Tetradesmus obliquus</name>
    <name type="common">Green alga</name>
    <name type="synonym">Acutodesmus obliquus</name>
    <dbReference type="NCBI Taxonomy" id="3088"/>
    <lineage>
        <taxon>Eukaryota</taxon>
        <taxon>Viridiplantae</taxon>
        <taxon>Chlorophyta</taxon>
        <taxon>core chlorophytes</taxon>
        <taxon>Chlorophyceae</taxon>
        <taxon>CS clade</taxon>
        <taxon>Sphaeropleales</taxon>
        <taxon>Scenedesmaceae</taxon>
        <taxon>Tetradesmus</taxon>
    </lineage>
</organism>
<dbReference type="SUPFAM" id="SSF81296">
    <property type="entry name" value="E set domains"/>
    <property type="match status" value="1"/>
</dbReference>
<dbReference type="Pfam" id="PF02922">
    <property type="entry name" value="CBM_48"/>
    <property type="match status" value="1"/>
</dbReference>
<dbReference type="SUPFAM" id="SSF51011">
    <property type="entry name" value="Glycosyl hydrolase domain"/>
    <property type="match status" value="1"/>
</dbReference>
<gene>
    <name evidence="8" type="ORF">OEZ85_007291</name>
</gene>
<dbReference type="SUPFAM" id="SSF51445">
    <property type="entry name" value="(Trans)glycosidases"/>
    <property type="match status" value="1"/>
</dbReference>
<evidence type="ECO:0000256" key="4">
    <source>
        <dbReference type="ARBA" id="ARBA00022640"/>
    </source>
</evidence>
<keyword evidence="3" id="KW-0150">Chloroplast</keyword>
<dbReference type="InterPro" id="IPR014756">
    <property type="entry name" value="Ig_E-set"/>
</dbReference>
<proteinExistence type="inferred from homology"/>